<evidence type="ECO:0000256" key="1">
    <source>
        <dbReference type="ARBA" id="ARBA00004127"/>
    </source>
</evidence>
<protein>
    <submittedName>
        <fullName evidence="7">DUF393 domain-containing protein</fullName>
    </submittedName>
</protein>
<dbReference type="InterPro" id="IPR052964">
    <property type="entry name" value="Sporulation_signal_mat"/>
</dbReference>
<dbReference type="GO" id="GO:0012505">
    <property type="term" value="C:endomembrane system"/>
    <property type="evidence" value="ECO:0007669"/>
    <property type="project" value="UniProtKB-SubCell"/>
</dbReference>
<dbReference type="RefSeq" id="WP_237381893.1">
    <property type="nucleotide sequence ID" value="NZ_CP071793.1"/>
</dbReference>
<dbReference type="EMBL" id="CP071793">
    <property type="protein sequence ID" value="QTD51772.1"/>
    <property type="molecule type" value="Genomic_DNA"/>
</dbReference>
<comment type="subcellular location">
    <subcellularLocation>
        <location evidence="1">Endomembrane system</location>
        <topology evidence="1">Multi-pass membrane protein</topology>
    </subcellularLocation>
</comment>
<evidence type="ECO:0000313" key="8">
    <source>
        <dbReference type="Proteomes" id="UP000663929"/>
    </source>
</evidence>
<feature type="transmembrane region" description="Helical" evidence="5">
    <location>
        <begin position="237"/>
        <end position="258"/>
    </location>
</feature>
<evidence type="ECO:0000256" key="5">
    <source>
        <dbReference type="SAM" id="Phobius"/>
    </source>
</evidence>
<keyword evidence="2 5" id="KW-0812">Transmembrane</keyword>
<reference evidence="7" key="1">
    <citation type="submission" date="2021-03" db="EMBL/GenBank/DDBJ databases">
        <title>Acanthopleuribacteraceae sp. M133.</title>
        <authorList>
            <person name="Wang G."/>
        </authorList>
    </citation>
    <scope>NUCLEOTIDE SEQUENCE</scope>
    <source>
        <strain evidence="7">M133</strain>
    </source>
</reference>
<dbReference type="KEGG" id="scor:J3U87_04820"/>
<gene>
    <name evidence="7" type="ORF">J3U87_04820</name>
</gene>
<dbReference type="Proteomes" id="UP000663929">
    <property type="component" value="Chromosome"/>
</dbReference>
<accession>A0A8A4TRS5</accession>
<evidence type="ECO:0000259" key="6">
    <source>
        <dbReference type="SMART" id="SM00752"/>
    </source>
</evidence>
<dbReference type="GO" id="GO:0015035">
    <property type="term" value="F:protein-disulfide reductase activity"/>
    <property type="evidence" value="ECO:0007669"/>
    <property type="project" value="InterPro"/>
</dbReference>
<keyword evidence="8" id="KW-1185">Reference proteome</keyword>
<evidence type="ECO:0000256" key="4">
    <source>
        <dbReference type="ARBA" id="ARBA00023136"/>
    </source>
</evidence>
<evidence type="ECO:0000256" key="2">
    <source>
        <dbReference type="ARBA" id="ARBA00022692"/>
    </source>
</evidence>
<feature type="transmembrane region" description="Helical" evidence="5">
    <location>
        <begin position="265"/>
        <end position="295"/>
    </location>
</feature>
<dbReference type="PANTHER" id="PTHR39535">
    <property type="entry name" value="SPORULATION-DELAYING PROTEIN SDPB"/>
    <property type="match status" value="1"/>
</dbReference>
<dbReference type="InterPro" id="IPR011020">
    <property type="entry name" value="HTTM-like"/>
</dbReference>
<feature type="transmembrane region" description="Helical" evidence="5">
    <location>
        <begin position="92"/>
        <end position="115"/>
    </location>
</feature>
<sequence length="615" mass="71146">MSKKRKISASAAMAESHGPVYRFFEKLFGIDLRALAAFRVAISGLILVDLAIRVTDLRAFYTDAGVLPRELLWDAYSHRFFLFCLHSYSGSALWQGVLFAVAAIFAVCLLVGYRTRWTGPISWLLLMSLQLRNPMILQAGDTLIRMLLFWALFLPMGARFSVDAALDDSPRQPPRRVFNPASAALLLQMFMMYFFTYLLKDGQNWKDGTALFYALSVDQFTRPLGQWMVQFHDLNRVSTYATIWLEAIGPFLPFLPLFTKWFRGFAILSFGSLHVGIAMTMDVGLFSYISLIGWLPYLPTEFWDFWQRRFDTRSGEGLTLFFDGDCGFCKKAVLVIRVFAMLPKAEVVSAQADPGAAELMDAHHSWVVRTPDGTMHVEFPAFVAICRAAPLWRFVAPILALGPMVALGNRAYRLVADRRRLFSKITRRMKYRPRTWKSNPVAQGFVVVCLVYVFAWNVRTVEFDYWVKYFPRSWNWYGNMIRLDQYWSMFAPNPTKVDGWFLIPAKLEDGTQVDLYADGGEVNYAKPEVPCYQHRNMRWRKYMMNLKILKNKRHREPFSEYFCSSWDRQAEPARHVTSLELVFMREYSKPPDIPPDKPQRISLLHYESGSYRGKP</sequence>
<dbReference type="Pfam" id="PF04134">
    <property type="entry name" value="DCC1-like"/>
    <property type="match status" value="1"/>
</dbReference>
<evidence type="ECO:0000313" key="7">
    <source>
        <dbReference type="EMBL" id="QTD51772.1"/>
    </source>
</evidence>
<feature type="transmembrane region" description="Helical" evidence="5">
    <location>
        <begin position="135"/>
        <end position="156"/>
    </location>
</feature>
<dbReference type="InterPro" id="IPR007263">
    <property type="entry name" value="DCC1-like"/>
</dbReference>
<dbReference type="AlphaFoldDB" id="A0A8A4TRS5"/>
<feature type="transmembrane region" description="Helical" evidence="5">
    <location>
        <begin position="32"/>
        <end position="52"/>
    </location>
</feature>
<organism evidence="7 8">
    <name type="scientific">Sulfidibacter corallicola</name>
    <dbReference type="NCBI Taxonomy" id="2818388"/>
    <lineage>
        <taxon>Bacteria</taxon>
        <taxon>Pseudomonadati</taxon>
        <taxon>Acidobacteriota</taxon>
        <taxon>Holophagae</taxon>
        <taxon>Acanthopleuribacterales</taxon>
        <taxon>Acanthopleuribacteraceae</taxon>
        <taxon>Sulfidibacter</taxon>
    </lineage>
</organism>
<dbReference type="PANTHER" id="PTHR39535:SF2">
    <property type="entry name" value="HTTM DOMAIN-CONTAINING PROTEIN"/>
    <property type="match status" value="1"/>
</dbReference>
<name>A0A8A4TRS5_SULCO</name>
<dbReference type="SMART" id="SM00752">
    <property type="entry name" value="HTTM"/>
    <property type="match status" value="1"/>
</dbReference>
<evidence type="ECO:0000256" key="3">
    <source>
        <dbReference type="ARBA" id="ARBA00022989"/>
    </source>
</evidence>
<proteinExistence type="predicted"/>
<feature type="transmembrane region" description="Helical" evidence="5">
    <location>
        <begin position="436"/>
        <end position="456"/>
    </location>
</feature>
<keyword evidence="3 5" id="KW-1133">Transmembrane helix</keyword>
<feature type="transmembrane region" description="Helical" evidence="5">
    <location>
        <begin position="177"/>
        <end position="199"/>
    </location>
</feature>
<keyword evidence="4 5" id="KW-0472">Membrane</keyword>
<feature type="domain" description="HTTM-like" evidence="6">
    <location>
        <begin position="27"/>
        <end position="302"/>
    </location>
</feature>
<dbReference type="InterPro" id="IPR053934">
    <property type="entry name" value="HTTM_dom"/>
</dbReference>
<dbReference type="Pfam" id="PF05090">
    <property type="entry name" value="HTTM"/>
    <property type="match status" value="1"/>
</dbReference>